<dbReference type="AlphaFoldDB" id="A0AA36I180"/>
<comment type="caution">
    <text evidence="1">The sequence shown here is derived from an EMBL/GenBank/DDBJ whole genome shotgun (WGS) entry which is preliminary data.</text>
</comment>
<evidence type="ECO:0000313" key="1">
    <source>
        <dbReference type="EMBL" id="CAJ1378490.1"/>
    </source>
</evidence>
<evidence type="ECO:0000313" key="2">
    <source>
        <dbReference type="Proteomes" id="UP001178507"/>
    </source>
</evidence>
<accession>A0AA36I180</accession>
<sequence>MGAASTHPAKLHLELQTELAGNKDFVPRFNAPQEEVNRMMAVILKLVTEDLCSYQLTQADDQELFEVQEAEMQRRQDFASFLCEVKEVPSRWCWLPWWG</sequence>
<proteinExistence type="predicted"/>
<dbReference type="Proteomes" id="UP001178507">
    <property type="component" value="Unassembled WGS sequence"/>
</dbReference>
<reference evidence="1" key="1">
    <citation type="submission" date="2023-08" db="EMBL/GenBank/DDBJ databases">
        <authorList>
            <person name="Chen Y."/>
            <person name="Shah S."/>
            <person name="Dougan E. K."/>
            <person name="Thang M."/>
            <person name="Chan C."/>
        </authorList>
    </citation>
    <scope>NUCLEOTIDE SEQUENCE</scope>
</reference>
<keyword evidence="2" id="KW-1185">Reference proteome</keyword>
<gene>
    <name evidence="1" type="ORF">EVOR1521_LOCUS7021</name>
</gene>
<organism evidence="1 2">
    <name type="scientific">Effrenium voratum</name>
    <dbReference type="NCBI Taxonomy" id="2562239"/>
    <lineage>
        <taxon>Eukaryota</taxon>
        <taxon>Sar</taxon>
        <taxon>Alveolata</taxon>
        <taxon>Dinophyceae</taxon>
        <taxon>Suessiales</taxon>
        <taxon>Symbiodiniaceae</taxon>
        <taxon>Effrenium</taxon>
    </lineage>
</organism>
<name>A0AA36I180_9DINO</name>
<dbReference type="EMBL" id="CAUJNA010000547">
    <property type="protein sequence ID" value="CAJ1378490.1"/>
    <property type="molecule type" value="Genomic_DNA"/>
</dbReference>
<protein>
    <submittedName>
        <fullName evidence="1">Uncharacterized protein</fullName>
    </submittedName>
</protein>